<comment type="caution">
    <text evidence="2">The sequence shown here is derived from an EMBL/GenBank/DDBJ whole genome shotgun (WGS) entry which is preliminary data.</text>
</comment>
<organism evidence="2 3">
    <name type="scientific">Trifolium medium</name>
    <dbReference type="NCBI Taxonomy" id="97028"/>
    <lineage>
        <taxon>Eukaryota</taxon>
        <taxon>Viridiplantae</taxon>
        <taxon>Streptophyta</taxon>
        <taxon>Embryophyta</taxon>
        <taxon>Tracheophyta</taxon>
        <taxon>Spermatophyta</taxon>
        <taxon>Magnoliopsida</taxon>
        <taxon>eudicotyledons</taxon>
        <taxon>Gunneridae</taxon>
        <taxon>Pentapetalae</taxon>
        <taxon>rosids</taxon>
        <taxon>fabids</taxon>
        <taxon>Fabales</taxon>
        <taxon>Fabaceae</taxon>
        <taxon>Papilionoideae</taxon>
        <taxon>50 kb inversion clade</taxon>
        <taxon>NPAAA clade</taxon>
        <taxon>Hologalegina</taxon>
        <taxon>IRL clade</taxon>
        <taxon>Trifolieae</taxon>
        <taxon>Trifolium</taxon>
    </lineage>
</organism>
<keyword evidence="3" id="KW-1185">Reference proteome</keyword>
<dbReference type="Pfam" id="PF20167">
    <property type="entry name" value="Transposase_32"/>
    <property type="match status" value="1"/>
</dbReference>
<feature type="non-terminal residue" evidence="2">
    <location>
        <position position="136"/>
    </location>
</feature>
<dbReference type="InterPro" id="IPR046796">
    <property type="entry name" value="Transposase_32_dom"/>
</dbReference>
<dbReference type="EMBL" id="LXQA010222740">
    <property type="protein sequence ID" value="MCI35378.1"/>
    <property type="molecule type" value="Genomic_DNA"/>
</dbReference>
<dbReference type="AlphaFoldDB" id="A0A392RFI8"/>
<sequence>DHYYTICNKRVIPEKAVDFSELPAAWSAVEEIFAHYQWRGFNDSIGQSNISWVHEFYANALGNEPFTSWVRGVRVSYSPDIIEGVFGFRASGQCTVTPRRLQGATTKAVCDEMLPHLALPGVGWFIGSAGLPVRMN</sequence>
<evidence type="ECO:0000313" key="3">
    <source>
        <dbReference type="Proteomes" id="UP000265520"/>
    </source>
</evidence>
<dbReference type="Proteomes" id="UP000265520">
    <property type="component" value="Unassembled WGS sequence"/>
</dbReference>
<evidence type="ECO:0000313" key="2">
    <source>
        <dbReference type="EMBL" id="MCI35378.1"/>
    </source>
</evidence>
<evidence type="ECO:0000259" key="1">
    <source>
        <dbReference type="Pfam" id="PF20167"/>
    </source>
</evidence>
<name>A0A392RFI8_9FABA</name>
<reference evidence="2 3" key="1">
    <citation type="journal article" date="2018" name="Front. Plant Sci.">
        <title>Red Clover (Trifolium pratense) and Zigzag Clover (T. medium) - A Picture of Genomic Similarities and Differences.</title>
        <authorList>
            <person name="Dluhosova J."/>
            <person name="Istvanek J."/>
            <person name="Nedelnik J."/>
            <person name="Repkova J."/>
        </authorList>
    </citation>
    <scope>NUCLEOTIDE SEQUENCE [LARGE SCALE GENOMIC DNA]</scope>
    <source>
        <strain evidence="3">cv. 10/8</strain>
        <tissue evidence="2">Leaf</tissue>
    </source>
</reference>
<proteinExistence type="predicted"/>
<feature type="domain" description="Putative plant transposon protein" evidence="1">
    <location>
        <begin position="35"/>
        <end position="124"/>
    </location>
</feature>
<protein>
    <recommendedName>
        <fullName evidence="1">Putative plant transposon protein domain-containing protein</fullName>
    </recommendedName>
</protein>
<feature type="non-terminal residue" evidence="2">
    <location>
        <position position="1"/>
    </location>
</feature>
<accession>A0A392RFI8</accession>